<keyword evidence="1" id="KW-0805">Transcription regulation</keyword>
<evidence type="ECO:0000259" key="4">
    <source>
        <dbReference type="PROSITE" id="PS51118"/>
    </source>
</evidence>
<dbReference type="AlphaFoldDB" id="A0ABD6LJQ4"/>
<feature type="domain" description="HTH hxlR-type" evidence="4">
    <location>
        <begin position="12"/>
        <end position="110"/>
    </location>
</feature>
<reference evidence="5 6" key="1">
    <citation type="journal article" date="2020" name="Cell Host Microbe">
        <title>Functional and Genomic Variation between Human-Derived Isolates of Lachnospiraceae Reveals Inter- and Intra-Species Diversity.</title>
        <authorList>
            <person name="Sorbara M.T."/>
            <person name="Littmann E.R."/>
            <person name="Fontana E."/>
            <person name="Moody T.U."/>
            <person name="Kohout C.E."/>
            <person name="Gjonbalaj M."/>
            <person name="Eaton V."/>
            <person name="Seok R."/>
            <person name="Leiner I.M."/>
            <person name="Pamer E.G."/>
        </authorList>
    </citation>
    <scope>NUCLEOTIDE SEQUENCE [LARGE SCALE GENOMIC DNA]</scope>
    <source>
        <strain evidence="5 6">MSK.2.26</strain>
    </source>
</reference>
<accession>A0ABD6LJQ4</accession>
<dbReference type="GO" id="GO:0003677">
    <property type="term" value="F:DNA binding"/>
    <property type="evidence" value="ECO:0007669"/>
    <property type="project" value="UniProtKB-KW"/>
</dbReference>
<dbReference type="Proteomes" id="UP000719916">
    <property type="component" value="Unassembled WGS sequence"/>
</dbReference>
<dbReference type="EMBL" id="JAAISW010000016">
    <property type="protein sequence ID" value="NSJ44290.1"/>
    <property type="molecule type" value="Genomic_DNA"/>
</dbReference>
<dbReference type="InterPro" id="IPR036388">
    <property type="entry name" value="WH-like_DNA-bd_sf"/>
</dbReference>
<protein>
    <submittedName>
        <fullName evidence="5">Helix-turn-helix transcriptional regulator</fullName>
    </submittedName>
</protein>
<dbReference type="InterPro" id="IPR036390">
    <property type="entry name" value="WH_DNA-bd_sf"/>
</dbReference>
<comment type="caution">
    <text evidence="5">The sequence shown here is derived from an EMBL/GenBank/DDBJ whole genome shotgun (WGS) entry which is preliminary data.</text>
</comment>
<keyword evidence="2" id="KW-0238">DNA-binding</keyword>
<dbReference type="PANTHER" id="PTHR33204">
    <property type="entry name" value="TRANSCRIPTIONAL REGULATOR, MARR FAMILY"/>
    <property type="match status" value="1"/>
</dbReference>
<evidence type="ECO:0000256" key="3">
    <source>
        <dbReference type="ARBA" id="ARBA00023163"/>
    </source>
</evidence>
<organism evidence="5 6">
    <name type="scientific">Enterocloster clostridioformis</name>
    <dbReference type="NCBI Taxonomy" id="1531"/>
    <lineage>
        <taxon>Bacteria</taxon>
        <taxon>Bacillati</taxon>
        <taxon>Bacillota</taxon>
        <taxon>Clostridia</taxon>
        <taxon>Lachnospirales</taxon>
        <taxon>Lachnospiraceae</taxon>
        <taxon>Enterocloster</taxon>
    </lineage>
</organism>
<proteinExistence type="predicted"/>
<dbReference type="Pfam" id="PF01638">
    <property type="entry name" value="HxlR"/>
    <property type="match status" value="1"/>
</dbReference>
<dbReference type="InterPro" id="IPR002577">
    <property type="entry name" value="HTH_HxlR"/>
</dbReference>
<keyword evidence="3" id="KW-0804">Transcription</keyword>
<evidence type="ECO:0000256" key="2">
    <source>
        <dbReference type="ARBA" id="ARBA00023125"/>
    </source>
</evidence>
<evidence type="ECO:0000313" key="5">
    <source>
        <dbReference type="EMBL" id="NSJ44290.1"/>
    </source>
</evidence>
<gene>
    <name evidence="5" type="ORF">G5B26_12030</name>
</gene>
<evidence type="ECO:0000256" key="1">
    <source>
        <dbReference type="ARBA" id="ARBA00023015"/>
    </source>
</evidence>
<dbReference type="RefSeq" id="WP_002588546.1">
    <property type="nucleotide sequence ID" value="NZ_CAUBLB010000009.1"/>
</dbReference>
<name>A0ABD6LJQ4_9FIRM</name>
<evidence type="ECO:0000313" key="6">
    <source>
        <dbReference type="Proteomes" id="UP000719916"/>
    </source>
</evidence>
<dbReference type="SUPFAM" id="SSF46785">
    <property type="entry name" value="Winged helix' DNA-binding domain"/>
    <property type="match status" value="1"/>
</dbReference>
<dbReference type="Gene3D" id="1.10.10.10">
    <property type="entry name" value="Winged helix-like DNA-binding domain superfamily/Winged helix DNA-binding domain"/>
    <property type="match status" value="1"/>
</dbReference>
<sequence>MPKKSNRGVEVNPYHYILQCLGGKWKMTLLHEIHTFGKIRFNQTLKVLPISEKVLSQQLKELIDDGLIRSTSYDVIPPKVEYRLTEAGNELIPALDIFYIWAIRQMTDKGIPIDADNFVVHLSEKYVDSLREYIKEENLFQAAQRKRNAKNE</sequence>
<dbReference type="PROSITE" id="PS51118">
    <property type="entry name" value="HTH_HXLR"/>
    <property type="match status" value="1"/>
</dbReference>